<keyword evidence="1" id="KW-0472">Membrane</keyword>
<feature type="transmembrane region" description="Helical" evidence="1">
    <location>
        <begin position="12"/>
        <end position="32"/>
    </location>
</feature>
<dbReference type="Gene3D" id="3.30.700.10">
    <property type="entry name" value="Glycoprotein, Type 4 Pilin"/>
    <property type="match status" value="1"/>
</dbReference>
<reference evidence="2 3" key="1">
    <citation type="journal article" date="2014" name="Nature">
        <title>An environmental bacterial taxon with a large and distinct metabolic repertoire.</title>
        <authorList>
            <person name="Wilson M.C."/>
            <person name="Mori T."/>
            <person name="Ruckert C."/>
            <person name="Uria A.R."/>
            <person name="Helf M.J."/>
            <person name="Takada K."/>
            <person name="Gernert C."/>
            <person name="Steffens U.A."/>
            <person name="Heycke N."/>
            <person name="Schmitt S."/>
            <person name="Rinke C."/>
            <person name="Helfrich E.J."/>
            <person name="Brachmann A.O."/>
            <person name="Gurgui C."/>
            <person name="Wakimoto T."/>
            <person name="Kracht M."/>
            <person name="Crusemann M."/>
            <person name="Hentschel U."/>
            <person name="Abe I."/>
            <person name="Matsunaga S."/>
            <person name="Kalinowski J."/>
            <person name="Takeyama H."/>
            <person name="Piel J."/>
        </authorList>
    </citation>
    <scope>NUCLEOTIDE SEQUENCE [LARGE SCALE GENOMIC DNA]</scope>
    <source>
        <strain evidence="3">TSY1</strain>
    </source>
</reference>
<sequence>MFKAGVSNPRGFTLVELAMVILVIGIVAAVTMPRVGGMLDRRQMDRSINVLRGMTRYLQSRAATTKRIYRLTFNLDSQVVSACYLTADGCQIDRNRVTSDYRFPATIEVLDVVNAAGEKIQQGEAGTHFHPSGLVEPSLIHLQGVNADRITLIIEPLTGRLKVLNGYIDRQAG</sequence>
<evidence type="ECO:0008006" key="4">
    <source>
        <dbReference type="Google" id="ProtNLM"/>
    </source>
</evidence>
<protein>
    <recommendedName>
        <fullName evidence="4">General secretion pathway GspH domain-containing protein</fullName>
    </recommendedName>
</protein>
<dbReference type="Pfam" id="PF07963">
    <property type="entry name" value="N_methyl"/>
    <property type="match status" value="1"/>
</dbReference>
<evidence type="ECO:0000256" key="1">
    <source>
        <dbReference type="SAM" id="Phobius"/>
    </source>
</evidence>
<dbReference type="PROSITE" id="PS00409">
    <property type="entry name" value="PROKAR_NTER_METHYL"/>
    <property type="match status" value="1"/>
</dbReference>
<dbReference type="InterPro" id="IPR012902">
    <property type="entry name" value="N_methyl_site"/>
</dbReference>
<accession>W4L717</accession>
<keyword evidence="1" id="KW-0812">Transmembrane</keyword>
<dbReference type="EMBL" id="AZHW01001170">
    <property type="protein sequence ID" value="ETW93802.1"/>
    <property type="molecule type" value="Genomic_DNA"/>
</dbReference>
<dbReference type="NCBIfam" id="TIGR02532">
    <property type="entry name" value="IV_pilin_GFxxxE"/>
    <property type="match status" value="1"/>
</dbReference>
<dbReference type="Proteomes" id="UP000019141">
    <property type="component" value="Unassembled WGS sequence"/>
</dbReference>
<dbReference type="HOGENOM" id="CLU_118067_0_0_7"/>
<name>W4L717_ENTF1</name>
<comment type="caution">
    <text evidence="2">The sequence shown here is derived from an EMBL/GenBank/DDBJ whole genome shotgun (WGS) entry which is preliminary data.</text>
</comment>
<evidence type="ECO:0000313" key="2">
    <source>
        <dbReference type="EMBL" id="ETW93802.1"/>
    </source>
</evidence>
<organism evidence="2 3">
    <name type="scientific">Entotheonella factor</name>
    <dbReference type="NCBI Taxonomy" id="1429438"/>
    <lineage>
        <taxon>Bacteria</taxon>
        <taxon>Pseudomonadati</taxon>
        <taxon>Nitrospinota/Tectimicrobiota group</taxon>
        <taxon>Candidatus Tectimicrobiota</taxon>
        <taxon>Candidatus Entotheonellia</taxon>
        <taxon>Candidatus Entotheonellales</taxon>
        <taxon>Candidatus Entotheonellaceae</taxon>
        <taxon>Candidatus Entotheonella</taxon>
    </lineage>
</organism>
<dbReference type="SUPFAM" id="SSF54523">
    <property type="entry name" value="Pili subunits"/>
    <property type="match status" value="1"/>
</dbReference>
<dbReference type="AlphaFoldDB" id="W4L717"/>
<keyword evidence="3" id="KW-1185">Reference proteome</keyword>
<proteinExistence type="predicted"/>
<evidence type="ECO:0000313" key="3">
    <source>
        <dbReference type="Proteomes" id="UP000019141"/>
    </source>
</evidence>
<keyword evidence="1" id="KW-1133">Transmembrane helix</keyword>
<gene>
    <name evidence="2" type="ORF">ETSY1_37625</name>
</gene>
<dbReference type="InterPro" id="IPR045584">
    <property type="entry name" value="Pilin-like"/>
</dbReference>